<comment type="caution">
    <text evidence="2">The sequence shown here is derived from an EMBL/GenBank/DDBJ whole genome shotgun (WGS) entry which is preliminary data.</text>
</comment>
<keyword evidence="1" id="KW-0812">Transmembrane</keyword>
<gene>
    <name evidence="2" type="ORF">ENV14_08400</name>
</gene>
<sequence>MNKVVLLAFAISFTINSLALYGVGVVVKRYSIVQQSTRIERSVRKAYISRKKREVVSMQIKKIRGEIFRLSLFQFVIPFTSYILALLLYTLTSFTLFGEYIMVIPIKDACLAPPPIEYPESLNTCSVSLMWIHFLIFLMYLPLYDYYARKYLR</sequence>
<accession>A0A7C4FIH3</accession>
<feature type="transmembrane region" description="Helical" evidence="1">
    <location>
        <begin position="67"/>
        <end position="89"/>
    </location>
</feature>
<dbReference type="AlphaFoldDB" id="A0A7C4FIH3"/>
<keyword evidence="1" id="KW-1133">Transmembrane helix</keyword>
<proteinExistence type="predicted"/>
<name>A0A7C4FIH3_9CREN</name>
<evidence type="ECO:0000313" key="2">
    <source>
        <dbReference type="EMBL" id="HGI88387.1"/>
    </source>
</evidence>
<evidence type="ECO:0000256" key="1">
    <source>
        <dbReference type="SAM" id="Phobius"/>
    </source>
</evidence>
<organism evidence="2">
    <name type="scientific">Ignisphaera aggregans</name>
    <dbReference type="NCBI Taxonomy" id="334771"/>
    <lineage>
        <taxon>Archaea</taxon>
        <taxon>Thermoproteota</taxon>
        <taxon>Thermoprotei</taxon>
        <taxon>Desulfurococcales</taxon>
        <taxon>Desulfurococcaceae</taxon>
        <taxon>Ignisphaera</taxon>
    </lineage>
</organism>
<feature type="transmembrane region" description="Helical" evidence="1">
    <location>
        <begin position="128"/>
        <end position="147"/>
    </location>
</feature>
<reference evidence="2" key="1">
    <citation type="journal article" date="2020" name="mSystems">
        <title>Genome- and Community-Level Interaction Insights into Carbon Utilization and Element Cycling Functions of Hydrothermarchaeota in Hydrothermal Sediment.</title>
        <authorList>
            <person name="Zhou Z."/>
            <person name="Liu Y."/>
            <person name="Xu W."/>
            <person name="Pan J."/>
            <person name="Luo Z.H."/>
            <person name="Li M."/>
        </authorList>
    </citation>
    <scope>NUCLEOTIDE SEQUENCE [LARGE SCALE GENOMIC DNA]</scope>
    <source>
        <strain evidence="2">SpSt-732</strain>
    </source>
</reference>
<keyword evidence="1" id="KW-0472">Membrane</keyword>
<feature type="transmembrane region" description="Helical" evidence="1">
    <location>
        <begin position="6"/>
        <end position="27"/>
    </location>
</feature>
<protein>
    <submittedName>
        <fullName evidence="2">Uncharacterized protein</fullName>
    </submittedName>
</protein>
<dbReference type="EMBL" id="DTFF01000070">
    <property type="protein sequence ID" value="HGI88387.1"/>
    <property type="molecule type" value="Genomic_DNA"/>
</dbReference>